<dbReference type="InterPro" id="IPR029058">
    <property type="entry name" value="AB_hydrolase_fold"/>
</dbReference>
<comment type="catalytic activity">
    <reaction evidence="9 12">
        <text>cutin + H2O = cutin monomers.</text>
        <dbReference type="EC" id="3.1.1.74"/>
    </reaction>
</comment>
<feature type="active site" evidence="10">
    <location>
        <position position="165"/>
    </location>
</feature>
<comment type="subcellular location">
    <subcellularLocation>
        <location evidence="1 12">Secreted</location>
    </subcellularLocation>
</comment>
<keyword evidence="6 12" id="KW-0732">Signal</keyword>
<dbReference type="SUPFAM" id="SSF53474">
    <property type="entry name" value="alpha/beta-Hydrolases"/>
    <property type="match status" value="1"/>
</dbReference>
<evidence type="ECO:0000256" key="9">
    <source>
        <dbReference type="ARBA" id="ARBA00034045"/>
    </source>
</evidence>
<dbReference type="PANTHER" id="PTHR48250:SF1">
    <property type="entry name" value="CUTINASE"/>
    <property type="match status" value="1"/>
</dbReference>
<keyword evidence="5 12" id="KW-0964">Secreted</keyword>
<dbReference type="InterPro" id="IPR043579">
    <property type="entry name" value="CUTINASE_2"/>
</dbReference>
<comment type="similarity">
    <text evidence="2 12">Belongs to the cutinase family.</text>
</comment>
<evidence type="ECO:0000256" key="12">
    <source>
        <dbReference type="RuleBase" id="RU361263"/>
    </source>
</evidence>
<dbReference type="EC" id="3.1.1.74" evidence="3 12"/>
<keyword evidence="14" id="KW-1185">Reference proteome</keyword>
<feature type="chain" id="PRO_5040547458" description="Cutinase" evidence="12">
    <location>
        <begin position="18"/>
        <end position="196"/>
    </location>
</feature>
<sequence length="196" mass="19985">MFKTSLLAFILPALAYGTPLLESRQSCADVTVVFARGTGETAPIGTIVGPPFQTALRSAIGGKSLNFIGVDYPATVGGFLEGGDPNGARTMANDVTSFANSCPNTEIVMSGYSQGAQVTHLAANQLSSTVQNRVNAVVVFGDPDNGDGFPGVLNGRSITFCATGDDICLGGDIILAPHLSYGSDAPAAAAFVASHL</sequence>
<dbReference type="InterPro" id="IPR043580">
    <property type="entry name" value="CUTINASE_1"/>
</dbReference>
<dbReference type="PANTHER" id="PTHR48250">
    <property type="entry name" value="CUTINASE 2-RELATED"/>
    <property type="match status" value="1"/>
</dbReference>
<dbReference type="GO" id="GO:0016052">
    <property type="term" value="P:carbohydrate catabolic process"/>
    <property type="evidence" value="ECO:0007669"/>
    <property type="project" value="TreeGrafter"/>
</dbReference>
<accession>A0A9P5XAQ8</accession>
<dbReference type="InterPro" id="IPR011150">
    <property type="entry name" value="Cutinase_monf"/>
</dbReference>
<reference evidence="13" key="1">
    <citation type="submission" date="2020-11" db="EMBL/GenBank/DDBJ databases">
        <authorList>
            <consortium name="DOE Joint Genome Institute"/>
            <person name="Ahrendt S."/>
            <person name="Riley R."/>
            <person name="Andreopoulos W."/>
            <person name="Labutti K."/>
            <person name="Pangilinan J."/>
            <person name="Ruiz-Duenas F.J."/>
            <person name="Barrasa J.M."/>
            <person name="Sanchez-Garcia M."/>
            <person name="Camarero S."/>
            <person name="Miyauchi S."/>
            <person name="Serrano A."/>
            <person name="Linde D."/>
            <person name="Babiker R."/>
            <person name="Drula E."/>
            <person name="Ayuso-Fernandez I."/>
            <person name="Pacheco R."/>
            <person name="Padilla G."/>
            <person name="Ferreira P."/>
            <person name="Barriuso J."/>
            <person name="Kellner H."/>
            <person name="Castanera R."/>
            <person name="Alfaro M."/>
            <person name="Ramirez L."/>
            <person name="Pisabarro A.G."/>
            <person name="Kuo A."/>
            <person name="Tritt A."/>
            <person name="Lipzen A."/>
            <person name="He G."/>
            <person name="Yan M."/>
            <person name="Ng V."/>
            <person name="Cullen D."/>
            <person name="Martin F."/>
            <person name="Rosso M.-N."/>
            <person name="Henrissat B."/>
            <person name="Hibbett D."/>
            <person name="Martinez A.T."/>
            <person name="Grigoriev I.V."/>
        </authorList>
    </citation>
    <scope>NUCLEOTIDE SEQUENCE</scope>
    <source>
        <strain evidence="13">MF-IS2</strain>
    </source>
</reference>
<feature type="active site" description="Proton donor/acceptor" evidence="10">
    <location>
        <position position="178"/>
    </location>
</feature>
<feature type="disulfide bond" evidence="11">
    <location>
        <begin position="161"/>
        <end position="168"/>
    </location>
</feature>
<evidence type="ECO:0000313" key="13">
    <source>
        <dbReference type="EMBL" id="KAF9446411.1"/>
    </source>
</evidence>
<dbReference type="Proteomes" id="UP000807342">
    <property type="component" value="Unassembled WGS sequence"/>
</dbReference>
<organism evidence="13 14">
    <name type="scientific">Macrolepiota fuliginosa MF-IS2</name>
    <dbReference type="NCBI Taxonomy" id="1400762"/>
    <lineage>
        <taxon>Eukaryota</taxon>
        <taxon>Fungi</taxon>
        <taxon>Dikarya</taxon>
        <taxon>Basidiomycota</taxon>
        <taxon>Agaricomycotina</taxon>
        <taxon>Agaricomycetes</taxon>
        <taxon>Agaricomycetidae</taxon>
        <taxon>Agaricales</taxon>
        <taxon>Agaricineae</taxon>
        <taxon>Agaricaceae</taxon>
        <taxon>Macrolepiota</taxon>
    </lineage>
</organism>
<dbReference type="SMART" id="SM01110">
    <property type="entry name" value="Cutinase"/>
    <property type="match status" value="1"/>
</dbReference>
<evidence type="ECO:0000256" key="8">
    <source>
        <dbReference type="ARBA" id="ARBA00023157"/>
    </source>
</evidence>
<evidence type="ECO:0000256" key="3">
    <source>
        <dbReference type="ARBA" id="ARBA00013095"/>
    </source>
</evidence>
<dbReference type="PROSITE" id="PS00155">
    <property type="entry name" value="CUTINASE_1"/>
    <property type="match status" value="1"/>
</dbReference>
<comment type="caution">
    <text evidence="13">The sequence shown here is derived from an EMBL/GenBank/DDBJ whole genome shotgun (WGS) entry which is preliminary data.</text>
</comment>
<protein>
    <recommendedName>
        <fullName evidence="3 12">Cutinase</fullName>
        <ecNumber evidence="3 12">3.1.1.74</ecNumber>
    </recommendedName>
</protein>
<dbReference type="Gene3D" id="3.40.50.1820">
    <property type="entry name" value="alpha/beta hydrolase"/>
    <property type="match status" value="1"/>
</dbReference>
<evidence type="ECO:0000256" key="10">
    <source>
        <dbReference type="PIRSR" id="PIRSR611150-1"/>
    </source>
</evidence>
<dbReference type="GO" id="GO:0050525">
    <property type="term" value="F:cutinase activity"/>
    <property type="evidence" value="ECO:0007669"/>
    <property type="project" value="UniProtKB-UniRule"/>
</dbReference>
<feature type="active site" description="Nucleophile" evidence="10">
    <location>
        <position position="113"/>
    </location>
</feature>
<feature type="signal peptide" evidence="12">
    <location>
        <begin position="1"/>
        <end position="17"/>
    </location>
</feature>
<dbReference type="PROSITE" id="PS00931">
    <property type="entry name" value="CUTINASE_2"/>
    <property type="match status" value="1"/>
</dbReference>
<dbReference type="InterPro" id="IPR000675">
    <property type="entry name" value="Cutinase/axe"/>
</dbReference>
<evidence type="ECO:0000256" key="5">
    <source>
        <dbReference type="ARBA" id="ARBA00022525"/>
    </source>
</evidence>
<evidence type="ECO:0000256" key="11">
    <source>
        <dbReference type="PIRSR" id="PIRSR611150-2"/>
    </source>
</evidence>
<keyword evidence="8 11" id="KW-1015">Disulfide bond</keyword>
<dbReference type="GO" id="GO:0005576">
    <property type="term" value="C:extracellular region"/>
    <property type="evidence" value="ECO:0007669"/>
    <property type="project" value="UniProtKB-SubCell"/>
</dbReference>
<dbReference type="EMBL" id="MU151247">
    <property type="protein sequence ID" value="KAF9446411.1"/>
    <property type="molecule type" value="Genomic_DNA"/>
</dbReference>
<evidence type="ECO:0000256" key="1">
    <source>
        <dbReference type="ARBA" id="ARBA00004613"/>
    </source>
</evidence>
<keyword evidence="4 12" id="KW-0719">Serine esterase</keyword>
<comment type="function">
    <text evidence="12">Catalyzes the hydrolysis of complex carboxylic polyesters found in the cell wall of plants. Degrades cutin, a macromolecule that forms the structure of the plant cuticle.</text>
</comment>
<evidence type="ECO:0000256" key="7">
    <source>
        <dbReference type="ARBA" id="ARBA00022801"/>
    </source>
</evidence>
<dbReference type="OrthoDB" id="3225429at2759"/>
<proteinExistence type="inferred from homology"/>
<dbReference type="Pfam" id="PF01083">
    <property type="entry name" value="Cutinase"/>
    <property type="match status" value="1"/>
</dbReference>
<evidence type="ECO:0000256" key="2">
    <source>
        <dbReference type="ARBA" id="ARBA00007534"/>
    </source>
</evidence>
<gene>
    <name evidence="13" type="ORF">P691DRAFT_776884</name>
</gene>
<dbReference type="PRINTS" id="PR00129">
    <property type="entry name" value="CUTINASE"/>
</dbReference>
<evidence type="ECO:0000256" key="4">
    <source>
        <dbReference type="ARBA" id="ARBA00022487"/>
    </source>
</evidence>
<evidence type="ECO:0000256" key="6">
    <source>
        <dbReference type="ARBA" id="ARBA00022729"/>
    </source>
</evidence>
<name>A0A9P5XAQ8_9AGAR</name>
<dbReference type="AlphaFoldDB" id="A0A9P5XAQ8"/>
<keyword evidence="7 12" id="KW-0378">Hydrolase</keyword>
<evidence type="ECO:0000313" key="14">
    <source>
        <dbReference type="Proteomes" id="UP000807342"/>
    </source>
</evidence>
<feature type="disulfide bond" evidence="11">
    <location>
        <begin position="27"/>
        <end position="102"/>
    </location>
</feature>